<gene>
    <name evidence="1" type="ORF">PSACC_03016</name>
</gene>
<organism evidence="1 2">
    <name type="scientific">Paramicrosporidium saccamoebae</name>
    <dbReference type="NCBI Taxonomy" id="1246581"/>
    <lineage>
        <taxon>Eukaryota</taxon>
        <taxon>Fungi</taxon>
        <taxon>Fungi incertae sedis</taxon>
        <taxon>Cryptomycota</taxon>
        <taxon>Cryptomycota incertae sedis</taxon>
        <taxon>Paramicrosporidium</taxon>
    </lineage>
</organism>
<dbReference type="EMBL" id="MTSL01000187">
    <property type="protein sequence ID" value="PJF17172.1"/>
    <property type="molecule type" value="Genomic_DNA"/>
</dbReference>
<reference evidence="1 2" key="1">
    <citation type="submission" date="2016-10" db="EMBL/GenBank/DDBJ databases">
        <title>The genome of Paramicrosporidium saccamoebae is the missing link in understanding Cryptomycota and Microsporidia evolution.</title>
        <authorList>
            <person name="Quandt C.A."/>
            <person name="Beaudet D."/>
            <person name="Corsaro D."/>
            <person name="Michel R."/>
            <person name="Corradi N."/>
            <person name="James T."/>
        </authorList>
    </citation>
    <scope>NUCLEOTIDE SEQUENCE [LARGE SCALE GENOMIC DNA]</scope>
    <source>
        <strain evidence="1 2">KSL3</strain>
    </source>
</reference>
<protein>
    <submittedName>
        <fullName evidence="1">Uncharacterized protein</fullName>
    </submittedName>
</protein>
<comment type="caution">
    <text evidence="1">The sequence shown here is derived from an EMBL/GenBank/DDBJ whole genome shotgun (WGS) entry which is preliminary data.</text>
</comment>
<evidence type="ECO:0000313" key="1">
    <source>
        <dbReference type="EMBL" id="PJF17172.1"/>
    </source>
</evidence>
<dbReference type="AlphaFoldDB" id="A0A2H9THB9"/>
<evidence type="ECO:0000313" key="2">
    <source>
        <dbReference type="Proteomes" id="UP000240830"/>
    </source>
</evidence>
<sequence length="68" mass="7406">MASKEYHNDLSITGRLKETAEGISGGLSHGVEIAFGLKIGEGSPEAIKHAPVTENRVKELSPFRERRC</sequence>
<accession>A0A2H9THB9</accession>
<proteinExistence type="predicted"/>
<keyword evidence="2" id="KW-1185">Reference proteome</keyword>
<dbReference type="Proteomes" id="UP000240830">
    <property type="component" value="Unassembled WGS sequence"/>
</dbReference>
<name>A0A2H9THB9_9FUNG</name>